<keyword evidence="1" id="KW-0812">Transmembrane</keyword>
<gene>
    <name evidence="2" type="ORF">ERS008491_01599</name>
</gene>
<dbReference type="AlphaFoldDB" id="A0A0T9L3U4"/>
<keyword evidence="1" id="KW-1133">Transmembrane helix</keyword>
<evidence type="ECO:0000313" key="3">
    <source>
        <dbReference type="Proteomes" id="UP000045824"/>
    </source>
</evidence>
<reference evidence="2 3" key="1">
    <citation type="submission" date="2015-03" db="EMBL/GenBank/DDBJ databases">
        <authorList>
            <person name="Murphy D."/>
        </authorList>
    </citation>
    <scope>NUCLEOTIDE SEQUENCE [LARGE SCALE GENOMIC DNA]</scope>
    <source>
        <strain evidence="2 3">FCF326</strain>
    </source>
</reference>
<accession>A0A0T9L3U4</accession>
<organism evidence="2 3">
    <name type="scientific">Yersinia kristensenii</name>
    <dbReference type="NCBI Taxonomy" id="28152"/>
    <lineage>
        <taxon>Bacteria</taxon>
        <taxon>Pseudomonadati</taxon>
        <taxon>Pseudomonadota</taxon>
        <taxon>Gammaproteobacteria</taxon>
        <taxon>Enterobacterales</taxon>
        <taxon>Yersiniaceae</taxon>
        <taxon>Yersinia</taxon>
    </lineage>
</organism>
<dbReference type="Proteomes" id="UP000045824">
    <property type="component" value="Unassembled WGS sequence"/>
</dbReference>
<name>A0A0T9L3U4_YERKR</name>
<protein>
    <submittedName>
        <fullName evidence="2">Uncharacterized protein</fullName>
    </submittedName>
</protein>
<keyword evidence="1" id="KW-0472">Membrane</keyword>
<sequence length="207" mass="24349">MIKLNKKWYYISIIFILLVLGSGGYYMSIQKYQMAIFVTPESESDPEWPSKRKWFDASEWLKTSQYIKVNDFNILNMHYFPIEDVNDFDVTLPLQRAISQSVDFLPELSGLNRMDSQAFHQYMKNKLSYEYLRTGFNNELKPTNDYFLIYFTYKGVSYEVELLRKTYNGGFLFSTNGSTVDKAGEWHSPPSGYSYKDYMAGKEIKNN</sequence>
<feature type="transmembrane region" description="Helical" evidence="1">
    <location>
        <begin position="7"/>
        <end position="27"/>
    </location>
</feature>
<proteinExistence type="predicted"/>
<evidence type="ECO:0000256" key="1">
    <source>
        <dbReference type="SAM" id="Phobius"/>
    </source>
</evidence>
<dbReference type="RefSeq" id="WP_245609865.1">
    <property type="nucleotide sequence ID" value="NZ_CABHXR010000043.1"/>
</dbReference>
<dbReference type="EMBL" id="CPYI01000005">
    <property type="protein sequence ID" value="CNE56012.1"/>
    <property type="molecule type" value="Genomic_DNA"/>
</dbReference>
<evidence type="ECO:0000313" key="2">
    <source>
        <dbReference type="EMBL" id="CNE56012.1"/>
    </source>
</evidence>